<sequence length="338" mass="38313">MDCQPSEAPSHSSNKNQASIYSRTSSLYPTATPTLQTDTIMQDVEIIASDDVTRPTFDKFHLFLKVPIELRLKIWGDAAPEPAVIVQRESGKVGRQFRYIRSTGIPSVLHACHESRTEYLDSGIKDETLARRKMEHSVYKLCFGNKSGKACQVFWSEVDSLWALRHKPRGMEEQMCTNILTLGPLTGLKRLMLSCFSVSPTTMDLREFASFFPSLETLTILIPEKVLQRESTSSLELKPETYGEVSTHRLIEPFRGCVRVLQRAVNARLAQAKKKSPKSHFPTIKYRMEGQFKEKEYVTIPPRAVKPRRMRKKKVVDEDSEGDDLEDDVNVDVAGESG</sequence>
<protein>
    <recommendedName>
        <fullName evidence="2">2EXR domain-containing protein</fullName>
    </recommendedName>
</protein>
<reference evidence="3 4" key="1">
    <citation type="submission" date="2016-03" db="EMBL/GenBank/DDBJ databases">
        <authorList>
            <person name="Ploux O."/>
        </authorList>
    </citation>
    <scope>NUCLEOTIDE SEQUENCE [LARGE SCALE GENOMIC DNA]</scope>
    <source>
        <strain evidence="3 4">UAMH 11012</strain>
    </source>
</reference>
<dbReference type="Pfam" id="PF20150">
    <property type="entry name" value="2EXR"/>
    <property type="match status" value="1"/>
</dbReference>
<feature type="compositionally biased region" description="Acidic residues" evidence="1">
    <location>
        <begin position="318"/>
        <end position="330"/>
    </location>
</feature>
<dbReference type="EMBL" id="FJOG01000003">
    <property type="protein sequence ID" value="CZR52582.1"/>
    <property type="molecule type" value="Genomic_DNA"/>
</dbReference>
<dbReference type="PANTHER" id="PTHR35910">
    <property type="entry name" value="2EXR DOMAIN-CONTAINING PROTEIN"/>
    <property type="match status" value="1"/>
</dbReference>
<dbReference type="Proteomes" id="UP000184330">
    <property type="component" value="Unassembled WGS sequence"/>
</dbReference>
<dbReference type="PANTHER" id="PTHR35910:SF6">
    <property type="entry name" value="2EXR DOMAIN-CONTAINING PROTEIN"/>
    <property type="match status" value="1"/>
</dbReference>
<feature type="domain" description="2EXR" evidence="2">
    <location>
        <begin position="60"/>
        <end position="125"/>
    </location>
</feature>
<evidence type="ECO:0000313" key="3">
    <source>
        <dbReference type="EMBL" id="CZR52582.1"/>
    </source>
</evidence>
<evidence type="ECO:0000259" key="2">
    <source>
        <dbReference type="Pfam" id="PF20150"/>
    </source>
</evidence>
<organism evidence="3 4">
    <name type="scientific">Phialocephala subalpina</name>
    <dbReference type="NCBI Taxonomy" id="576137"/>
    <lineage>
        <taxon>Eukaryota</taxon>
        <taxon>Fungi</taxon>
        <taxon>Dikarya</taxon>
        <taxon>Ascomycota</taxon>
        <taxon>Pezizomycotina</taxon>
        <taxon>Leotiomycetes</taxon>
        <taxon>Helotiales</taxon>
        <taxon>Mollisiaceae</taxon>
        <taxon>Phialocephala</taxon>
        <taxon>Phialocephala fortinii species complex</taxon>
    </lineage>
</organism>
<accession>A0A1L7WIH6</accession>
<dbReference type="InterPro" id="IPR045518">
    <property type="entry name" value="2EXR"/>
</dbReference>
<feature type="region of interest" description="Disordered" evidence="1">
    <location>
        <begin position="303"/>
        <end position="338"/>
    </location>
</feature>
<proteinExistence type="predicted"/>
<gene>
    <name evidence="3" type="ORF">PAC_02459</name>
</gene>
<feature type="compositionally biased region" description="Basic residues" evidence="1">
    <location>
        <begin position="305"/>
        <end position="314"/>
    </location>
</feature>
<evidence type="ECO:0000313" key="4">
    <source>
        <dbReference type="Proteomes" id="UP000184330"/>
    </source>
</evidence>
<evidence type="ECO:0000256" key="1">
    <source>
        <dbReference type="SAM" id="MobiDB-lite"/>
    </source>
</evidence>
<keyword evidence="4" id="KW-1185">Reference proteome</keyword>
<name>A0A1L7WIH6_9HELO</name>
<dbReference type="OrthoDB" id="3513892at2759"/>
<dbReference type="AlphaFoldDB" id="A0A1L7WIH6"/>